<gene>
    <name evidence="1" type="ORF">COC69_12180</name>
</gene>
<reference evidence="1 2" key="1">
    <citation type="submission" date="2017-09" db="EMBL/GenBank/DDBJ databases">
        <title>Large-scale bioinformatics analysis of Bacillus genomes uncovers conserved roles of natural products in bacterial physiology.</title>
        <authorList>
            <consortium name="Agbiome Team Llc"/>
            <person name="Bleich R.M."/>
            <person name="Grubbs K.J."/>
            <person name="Santa Maria K.C."/>
            <person name="Allen S.E."/>
            <person name="Farag S."/>
            <person name="Shank E.A."/>
            <person name="Bowers A."/>
        </authorList>
    </citation>
    <scope>NUCLEOTIDE SEQUENCE [LARGE SCALE GENOMIC DNA]</scope>
    <source>
        <strain evidence="1 2">AFS041711</strain>
    </source>
</reference>
<proteinExistence type="predicted"/>
<protein>
    <submittedName>
        <fullName evidence="1">Uncharacterized protein</fullName>
    </submittedName>
</protein>
<sequence length="171" mass="20030">MINKLYEKYKMRNIPNKFSIDEIDTILKSEYRATEIKKNKIGSIYLDTNIEFKEIVKCYKIEEKAVLMGLFSDAEKKNFAEMIQLNQSEQNTDFNEQDLFNKEIQEGKLIVIFLASADGTYINYFNLLGHSEMMYNKLTVLMGLEKEECNIENPLFQEYLQALAAIGYLEE</sequence>
<name>A0A9X3FDH2_BACCE</name>
<dbReference type="Proteomes" id="UP000224203">
    <property type="component" value="Unassembled WGS sequence"/>
</dbReference>
<comment type="caution">
    <text evidence="1">The sequence shown here is derived from an EMBL/GenBank/DDBJ whole genome shotgun (WGS) entry which is preliminary data.</text>
</comment>
<evidence type="ECO:0000313" key="2">
    <source>
        <dbReference type="Proteomes" id="UP000224203"/>
    </source>
</evidence>
<dbReference type="EMBL" id="NULI01000057">
    <property type="protein sequence ID" value="PGS79522.1"/>
    <property type="molecule type" value="Genomic_DNA"/>
</dbReference>
<evidence type="ECO:0000313" key="1">
    <source>
        <dbReference type="EMBL" id="PGS79522.1"/>
    </source>
</evidence>
<dbReference type="AlphaFoldDB" id="A0A9X3FDH2"/>
<organism evidence="1 2">
    <name type="scientific">Bacillus cereus</name>
    <dbReference type="NCBI Taxonomy" id="1396"/>
    <lineage>
        <taxon>Bacteria</taxon>
        <taxon>Bacillati</taxon>
        <taxon>Bacillota</taxon>
        <taxon>Bacilli</taxon>
        <taxon>Bacillales</taxon>
        <taxon>Bacillaceae</taxon>
        <taxon>Bacillus</taxon>
        <taxon>Bacillus cereus group</taxon>
    </lineage>
</organism>
<dbReference type="RefSeq" id="WP_016117371.1">
    <property type="nucleotide sequence ID" value="NZ_CAKJVR010000003.1"/>
</dbReference>
<accession>A0A9X3FDH2</accession>